<comment type="caution">
    <text evidence="2">The sequence shown here is derived from an EMBL/GenBank/DDBJ whole genome shotgun (WGS) entry which is preliminary data.</text>
</comment>
<protein>
    <submittedName>
        <fullName evidence="2">Uncharacterized protein</fullName>
    </submittedName>
</protein>
<sequence length="57" mass="5622">MKVLVDLSGQAPPEGGGAAAPSVTRGRGEARLTFRGGGGGVASPAPQTRAVPEGEHR</sequence>
<evidence type="ECO:0000256" key="1">
    <source>
        <dbReference type="SAM" id="MobiDB-lite"/>
    </source>
</evidence>
<name>A0A401R9P2_STRNR</name>
<gene>
    <name evidence="2" type="ORF">SALB_07117</name>
</gene>
<accession>A0A401R9P2</accession>
<dbReference type="Proteomes" id="UP000288351">
    <property type="component" value="Unassembled WGS sequence"/>
</dbReference>
<evidence type="ECO:0000313" key="2">
    <source>
        <dbReference type="EMBL" id="GCB94318.1"/>
    </source>
</evidence>
<dbReference type="EMBL" id="BHXC01000007">
    <property type="protein sequence ID" value="GCB94318.1"/>
    <property type="molecule type" value="Genomic_DNA"/>
</dbReference>
<dbReference type="AlphaFoldDB" id="A0A401R9P2"/>
<evidence type="ECO:0000313" key="3">
    <source>
        <dbReference type="Proteomes" id="UP000288351"/>
    </source>
</evidence>
<feature type="region of interest" description="Disordered" evidence="1">
    <location>
        <begin position="1"/>
        <end position="57"/>
    </location>
</feature>
<organism evidence="2 3">
    <name type="scientific">Streptomyces noursei</name>
    <name type="common">Streptomyces albulus</name>
    <dbReference type="NCBI Taxonomy" id="1971"/>
    <lineage>
        <taxon>Bacteria</taxon>
        <taxon>Bacillati</taxon>
        <taxon>Actinomycetota</taxon>
        <taxon>Actinomycetes</taxon>
        <taxon>Kitasatosporales</taxon>
        <taxon>Streptomycetaceae</taxon>
        <taxon>Streptomyces</taxon>
    </lineage>
</organism>
<proteinExistence type="predicted"/>
<reference evidence="2 3" key="1">
    <citation type="journal article" date="2019" name="Microbiol. Resour. Announc.">
        <title>Draft Genome Sequence of the Most Traditional epsilon-Poly-l-Lysine Producer, Streptomyces albulus NBRC14147.</title>
        <authorList>
            <person name="Yamanaka K."/>
            <person name="Hamano Y."/>
        </authorList>
    </citation>
    <scope>NUCLEOTIDE SEQUENCE [LARGE SCALE GENOMIC DNA]</scope>
    <source>
        <strain evidence="2 3">NBRC 14147</strain>
    </source>
</reference>